<reference evidence="1" key="1">
    <citation type="submission" date="2023-08" db="EMBL/GenBank/DDBJ databases">
        <authorList>
            <person name="Chen Y."/>
            <person name="Shah S."/>
            <person name="Dougan E. K."/>
            <person name="Thang M."/>
            <person name="Chan C."/>
        </authorList>
    </citation>
    <scope>NUCLEOTIDE SEQUENCE</scope>
</reference>
<comment type="caution">
    <text evidence="1">The sequence shown here is derived from an EMBL/GenBank/DDBJ whole genome shotgun (WGS) entry which is preliminary data.</text>
</comment>
<organism evidence="1 2">
    <name type="scientific">Effrenium voratum</name>
    <dbReference type="NCBI Taxonomy" id="2562239"/>
    <lineage>
        <taxon>Eukaryota</taxon>
        <taxon>Sar</taxon>
        <taxon>Alveolata</taxon>
        <taxon>Dinophyceae</taxon>
        <taxon>Suessiales</taxon>
        <taxon>Symbiodiniaceae</taxon>
        <taxon>Effrenium</taxon>
    </lineage>
</organism>
<keyword evidence="2" id="KW-1185">Reference proteome</keyword>
<dbReference type="Proteomes" id="UP001178507">
    <property type="component" value="Unassembled WGS sequence"/>
</dbReference>
<evidence type="ECO:0000313" key="1">
    <source>
        <dbReference type="EMBL" id="CAJ1403966.1"/>
    </source>
</evidence>
<dbReference type="EMBL" id="CAUJNA010003517">
    <property type="protein sequence ID" value="CAJ1403966.1"/>
    <property type="molecule type" value="Genomic_DNA"/>
</dbReference>
<sequence>MPNADARNCISWLSRALRIFARTLIIDSHGGLELAPSRENSLRLLDAGDLTARQRLAIRAYVLFDVLMTGIELPPQPLSRFLSRLAQREGIMLYVPKTYFTDSERVELQYDARGGIYSQPQSRQHHQLVAGFLIPRERSWEVYSPAGCGHWRAMPVLEQNAARGIFSHWVR</sequence>
<accession>A0AA36JF79</accession>
<evidence type="ECO:0000313" key="2">
    <source>
        <dbReference type="Proteomes" id="UP001178507"/>
    </source>
</evidence>
<proteinExistence type="predicted"/>
<gene>
    <name evidence="1" type="ORF">EVOR1521_LOCUS26518</name>
</gene>
<protein>
    <submittedName>
        <fullName evidence="1">Uncharacterized protein</fullName>
    </submittedName>
</protein>
<name>A0AA36JF79_9DINO</name>
<dbReference type="AlphaFoldDB" id="A0AA36JF79"/>